<evidence type="ECO:0000313" key="1">
    <source>
        <dbReference type="EMBL" id="GAJ03122.1"/>
    </source>
</evidence>
<reference evidence="1" key="1">
    <citation type="journal article" date="2014" name="Front. Microbiol.">
        <title>High frequency of phylogenetically diverse reductive dehalogenase-homologous genes in deep subseafloor sedimentary metagenomes.</title>
        <authorList>
            <person name="Kawai M."/>
            <person name="Futagami T."/>
            <person name="Toyoda A."/>
            <person name="Takaki Y."/>
            <person name="Nishi S."/>
            <person name="Hori S."/>
            <person name="Arai W."/>
            <person name="Tsubouchi T."/>
            <person name="Morono Y."/>
            <person name="Uchiyama I."/>
            <person name="Ito T."/>
            <person name="Fujiyama A."/>
            <person name="Inagaki F."/>
            <person name="Takami H."/>
        </authorList>
    </citation>
    <scope>NUCLEOTIDE SEQUENCE</scope>
    <source>
        <strain evidence="1">Expedition CK06-06</strain>
    </source>
</reference>
<protein>
    <submittedName>
        <fullName evidence="1">Uncharacterized protein</fullName>
    </submittedName>
</protein>
<comment type="caution">
    <text evidence="1">The sequence shown here is derived from an EMBL/GenBank/DDBJ whole genome shotgun (WGS) entry which is preliminary data.</text>
</comment>
<proteinExistence type="predicted"/>
<dbReference type="AlphaFoldDB" id="X1UHS3"/>
<sequence length="64" mass="7243">MGFIFDELGYKMADDERFKLYLTNTLEMEEIEQVAIPGLSSLSEESHLAGKVNTSRRMPMVCGI</sequence>
<name>X1UHS3_9ZZZZ</name>
<accession>X1UHS3</accession>
<dbReference type="EMBL" id="BARW01034032">
    <property type="protein sequence ID" value="GAJ03122.1"/>
    <property type="molecule type" value="Genomic_DNA"/>
</dbReference>
<gene>
    <name evidence="1" type="ORF">S12H4_53458</name>
</gene>
<organism evidence="1">
    <name type="scientific">marine sediment metagenome</name>
    <dbReference type="NCBI Taxonomy" id="412755"/>
    <lineage>
        <taxon>unclassified sequences</taxon>
        <taxon>metagenomes</taxon>
        <taxon>ecological metagenomes</taxon>
    </lineage>
</organism>